<dbReference type="OrthoDB" id="5874731at2759"/>
<reference evidence="3" key="1">
    <citation type="journal article" date="2015" name="Nat. Genet.">
        <title>The genome and transcriptome of the zoonotic hookworm Ancylostoma ceylanicum identify infection-specific gene families.</title>
        <authorList>
            <person name="Schwarz E.M."/>
            <person name="Hu Y."/>
            <person name="Antoshechkin I."/>
            <person name="Miller M.M."/>
            <person name="Sternberg P.W."/>
            <person name="Aroian R.V."/>
        </authorList>
    </citation>
    <scope>NUCLEOTIDE SEQUENCE</scope>
    <source>
        <strain evidence="3">HY135</strain>
    </source>
</reference>
<gene>
    <name evidence="2" type="primary">Acey_s0004.g2037</name>
    <name evidence="2" type="ORF">Y032_0004g2037</name>
</gene>
<keyword evidence="1" id="KW-0732">Signal</keyword>
<feature type="signal peptide" evidence="1">
    <location>
        <begin position="1"/>
        <end position="19"/>
    </location>
</feature>
<evidence type="ECO:0000256" key="1">
    <source>
        <dbReference type="SAM" id="SignalP"/>
    </source>
</evidence>
<organism evidence="2 3">
    <name type="scientific">Ancylostoma ceylanicum</name>
    <dbReference type="NCBI Taxonomy" id="53326"/>
    <lineage>
        <taxon>Eukaryota</taxon>
        <taxon>Metazoa</taxon>
        <taxon>Ecdysozoa</taxon>
        <taxon>Nematoda</taxon>
        <taxon>Chromadorea</taxon>
        <taxon>Rhabditida</taxon>
        <taxon>Rhabditina</taxon>
        <taxon>Rhabditomorpha</taxon>
        <taxon>Strongyloidea</taxon>
        <taxon>Ancylostomatidae</taxon>
        <taxon>Ancylostomatinae</taxon>
        <taxon>Ancylostoma</taxon>
    </lineage>
</organism>
<feature type="chain" id="PRO_5001490013" evidence="1">
    <location>
        <begin position="20"/>
        <end position="146"/>
    </location>
</feature>
<comment type="caution">
    <text evidence="2">The sequence shown here is derived from an EMBL/GenBank/DDBJ whole genome shotgun (WGS) entry which is preliminary data.</text>
</comment>
<accession>A0A016VWU0</accession>
<name>A0A016VWU0_9BILA</name>
<dbReference type="Proteomes" id="UP000024635">
    <property type="component" value="Unassembled WGS sequence"/>
</dbReference>
<proteinExistence type="predicted"/>
<evidence type="ECO:0000313" key="3">
    <source>
        <dbReference type="Proteomes" id="UP000024635"/>
    </source>
</evidence>
<keyword evidence="3" id="KW-1185">Reference proteome</keyword>
<evidence type="ECO:0000313" key="2">
    <source>
        <dbReference type="EMBL" id="EYC31233.1"/>
    </source>
</evidence>
<sequence length="146" mass="16539">MKASMWPSMIFIFSVPVLSNNASSTKQPSTLHPKIKDYVSRLDGRGLFKMKKEDLKRELQLVKTVEEPIVMEPVKNFFGGSISPERWHLTVKIRDAECYSAHTSSTFSVFLAALDAENRFLSAYELDSSQAKYDGNSTTYIFTVSE</sequence>
<protein>
    <submittedName>
        <fullName evidence="2">Uncharacterized protein</fullName>
    </submittedName>
</protein>
<dbReference type="AlphaFoldDB" id="A0A016VWU0"/>
<dbReference type="EMBL" id="JARK01001340">
    <property type="protein sequence ID" value="EYC31233.1"/>
    <property type="molecule type" value="Genomic_DNA"/>
</dbReference>